<organism evidence="2 3">
    <name type="scientific">Salinivibrio costicola subsp. alcaliphilus</name>
    <dbReference type="NCBI Taxonomy" id="272773"/>
    <lineage>
        <taxon>Bacteria</taxon>
        <taxon>Pseudomonadati</taxon>
        <taxon>Pseudomonadota</taxon>
        <taxon>Gammaproteobacteria</taxon>
        <taxon>Vibrionales</taxon>
        <taxon>Vibrionaceae</taxon>
        <taxon>Salinivibrio</taxon>
    </lineage>
</organism>
<gene>
    <name evidence="2" type="ORF">BZJ21_02690</name>
</gene>
<keyword evidence="3" id="KW-1185">Reference proteome</keyword>
<proteinExistence type="predicted"/>
<evidence type="ECO:0000259" key="1">
    <source>
        <dbReference type="Pfam" id="PF07143"/>
    </source>
</evidence>
<name>A0ABX3KVH4_SALCS</name>
<evidence type="ECO:0000313" key="3">
    <source>
        <dbReference type="Proteomes" id="UP000189431"/>
    </source>
</evidence>
<dbReference type="Proteomes" id="UP000189431">
    <property type="component" value="Unassembled WGS sequence"/>
</dbReference>
<dbReference type="EMBL" id="MUFR01000005">
    <property type="protein sequence ID" value="OOF35021.1"/>
    <property type="molecule type" value="Genomic_DNA"/>
</dbReference>
<comment type="caution">
    <text evidence="2">The sequence shown here is derived from an EMBL/GenBank/DDBJ whole genome shotgun (WGS) entry which is preliminary data.</text>
</comment>
<dbReference type="Pfam" id="PF17186">
    <property type="entry name" value="Lipocalin_9"/>
    <property type="match status" value="1"/>
</dbReference>
<dbReference type="InterPro" id="IPR010791">
    <property type="entry name" value="AttH_dom"/>
</dbReference>
<dbReference type="InterPro" id="IPR023374">
    <property type="entry name" value="AttH-like_dom_sf"/>
</dbReference>
<dbReference type="SUPFAM" id="SSF159245">
    <property type="entry name" value="AttH-like"/>
    <property type="match status" value="1"/>
</dbReference>
<sequence>MVLGVLIGLGKQSSSSTDLADGFDVFGQQDGFAAVTPDYTPLYPQDMASHPAFATEWWYLTATLTDNAGQEYGVQWTLFRRALSPRHQTGWANQQLYMAHVAITRADQQWEAERFARGGIGQTGVTLSPFQAWLDDWQWQGGDQPLPAQVRASWSDKDATLGFALQVADGGLRVKQGEQGYSIRHANEPSASYYFSLPQLTIEGQLIIDGETIPVSGKGWFDKEWSSGAMASDQSGWDWFGLNLDDGRALMVTQTRGSQPFMFGSLTYPNGRIVVLAQSDIRMLPISHAKMREGISLPIAWQIQVPDEGINITTQPLNAQSWMALSVPYWEGPVRVQGSATGRGFMEATGY</sequence>
<dbReference type="Gene3D" id="2.40.370.10">
    <property type="entry name" value="AttH-like domain"/>
    <property type="match status" value="2"/>
</dbReference>
<evidence type="ECO:0000313" key="2">
    <source>
        <dbReference type="EMBL" id="OOF35021.1"/>
    </source>
</evidence>
<feature type="domain" description="AttH" evidence="1">
    <location>
        <begin position="55"/>
        <end position="227"/>
    </location>
</feature>
<reference evidence="3" key="1">
    <citation type="submission" date="2017-01" db="EMBL/GenBank/DDBJ databases">
        <title>Draft genome of the species Salinivibrio costicola subsp. alcaliphilus.</title>
        <authorList>
            <person name="Lopez-Hermoso C."/>
            <person name="De La Haba R."/>
            <person name="Sanchez-Porro C."/>
            <person name="Ventosa A."/>
        </authorList>
    </citation>
    <scope>NUCLEOTIDE SEQUENCE [LARGE SCALE GENOMIC DNA]</scope>
    <source>
        <strain evidence="3">CBH448</strain>
    </source>
</reference>
<dbReference type="PANTHER" id="PTHR38591:SF1">
    <property type="entry name" value="BLL1000 PROTEIN"/>
    <property type="match status" value="1"/>
</dbReference>
<accession>A0ABX3KVH4</accession>
<protein>
    <recommendedName>
        <fullName evidence="1">AttH domain-containing protein</fullName>
    </recommendedName>
</protein>
<dbReference type="PANTHER" id="PTHR38591">
    <property type="entry name" value="HYDROLASE"/>
    <property type="match status" value="1"/>
</dbReference>
<dbReference type="Pfam" id="PF07143">
    <property type="entry name" value="CrtC"/>
    <property type="match status" value="1"/>
</dbReference>